<dbReference type="GeneID" id="300655112"/>
<keyword evidence="1" id="KW-0472">Membrane</keyword>
<dbReference type="Pfam" id="PF06055">
    <property type="entry name" value="ExoD"/>
    <property type="match status" value="1"/>
</dbReference>
<feature type="transmembrane region" description="Helical" evidence="1">
    <location>
        <begin position="123"/>
        <end position="145"/>
    </location>
</feature>
<name>A0A845QAC1_9HYPH</name>
<proteinExistence type="predicted"/>
<dbReference type="EMBL" id="WXYQ01000005">
    <property type="protein sequence ID" value="NBG95424.1"/>
    <property type="molecule type" value="Genomic_DNA"/>
</dbReference>
<keyword evidence="1" id="KW-1133">Transmembrane helix</keyword>
<feature type="transmembrane region" description="Helical" evidence="1">
    <location>
        <begin position="49"/>
        <end position="80"/>
    </location>
</feature>
<dbReference type="AlphaFoldDB" id="A0A845QAC1"/>
<keyword evidence="3" id="KW-1185">Reference proteome</keyword>
<gene>
    <name evidence="2" type="ORF">GTQ45_06725</name>
</gene>
<dbReference type="PANTHER" id="PTHR41795">
    <property type="entry name" value="EXOPOLYSACCHARIDE SYNTHESIS PROTEIN"/>
    <property type="match status" value="1"/>
</dbReference>
<sequence length="204" mass="21457">MSDSNSFTSLSSIVDHIHDLAEDADSLHVDDILEMIGSRSFGPLMVVPALMAVIPFIGAIPGMTIITGLAIVAIACQILLGRSHVWVPKKVRQIPLDRSALKKGAGGFEGTAKFIDKFMTYRLAWATRGAGLWVTALVMVILGVAMLPTALLPWAVLVPGMAALILALGITARDGLVVVIGWLLAAGAVYAVYSFAASSESISV</sequence>
<organism evidence="2 3">
    <name type="scientific">Pyruvatibacter mobilis</name>
    <dbReference type="NCBI Taxonomy" id="1712261"/>
    <lineage>
        <taxon>Bacteria</taxon>
        <taxon>Pseudomonadati</taxon>
        <taxon>Pseudomonadota</taxon>
        <taxon>Alphaproteobacteria</taxon>
        <taxon>Hyphomicrobiales</taxon>
        <taxon>Parvibaculaceae</taxon>
        <taxon>Pyruvatibacter</taxon>
    </lineage>
</organism>
<protein>
    <recommendedName>
        <fullName evidence="4">Exopolysaccharide synthesis, ExoD</fullName>
    </recommendedName>
</protein>
<evidence type="ECO:0008006" key="4">
    <source>
        <dbReference type="Google" id="ProtNLM"/>
    </source>
</evidence>
<evidence type="ECO:0000313" key="2">
    <source>
        <dbReference type="EMBL" id="NBG95424.1"/>
    </source>
</evidence>
<accession>A0A845QAC1</accession>
<reference evidence="2 3" key="1">
    <citation type="journal article" date="2016" name="Int. J. Syst. Evol. Microbiol.">
        <title>Pyruvatibacter mobilis gen. nov., sp. nov., a marine bacterium from the culture broth of Picochlorum sp. 122.</title>
        <authorList>
            <person name="Wang G."/>
            <person name="Tang M."/>
            <person name="Wu H."/>
            <person name="Dai S."/>
            <person name="Li T."/>
            <person name="Chen C."/>
            <person name="He H."/>
            <person name="Fan J."/>
            <person name="Xiang W."/>
            <person name="Li X."/>
        </authorList>
    </citation>
    <scope>NUCLEOTIDE SEQUENCE [LARGE SCALE GENOMIC DNA]</scope>
    <source>
        <strain evidence="2 3">GYP-11</strain>
    </source>
</reference>
<dbReference type="InterPro" id="IPR010331">
    <property type="entry name" value="ExoD"/>
</dbReference>
<dbReference type="PANTHER" id="PTHR41795:SF1">
    <property type="entry name" value="EXOPOLYSACCHARIDE SYNTHESIS PROTEIN"/>
    <property type="match status" value="1"/>
</dbReference>
<comment type="caution">
    <text evidence="2">The sequence shown here is derived from an EMBL/GenBank/DDBJ whole genome shotgun (WGS) entry which is preliminary data.</text>
</comment>
<dbReference type="PIRSF" id="PIRSF033239">
    <property type="entry name" value="ExoD"/>
    <property type="match status" value="1"/>
</dbReference>
<dbReference type="RefSeq" id="WP_027839136.1">
    <property type="nucleotide sequence ID" value="NZ_BMHN01000001.1"/>
</dbReference>
<evidence type="ECO:0000313" key="3">
    <source>
        <dbReference type="Proteomes" id="UP000470384"/>
    </source>
</evidence>
<feature type="transmembrane region" description="Helical" evidence="1">
    <location>
        <begin position="176"/>
        <end position="196"/>
    </location>
</feature>
<feature type="transmembrane region" description="Helical" evidence="1">
    <location>
        <begin position="151"/>
        <end position="169"/>
    </location>
</feature>
<evidence type="ECO:0000256" key="1">
    <source>
        <dbReference type="SAM" id="Phobius"/>
    </source>
</evidence>
<dbReference type="OrthoDB" id="7949130at2"/>
<keyword evidence="1" id="KW-0812">Transmembrane</keyword>
<dbReference type="Proteomes" id="UP000470384">
    <property type="component" value="Unassembled WGS sequence"/>
</dbReference>